<dbReference type="RefSeq" id="WP_220619319.1">
    <property type="nucleotide sequence ID" value="NZ_RKLR01000006.1"/>
</dbReference>
<dbReference type="InterPro" id="IPR040079">
    <property type="entry name" value="Glutathione_S-Trfase"/>
</dbReference>
<dbReference type="SFLD" id="SFLDS00019">
    <property type="entry name" value="Glutathione_Transferase_(cytos"/>
    <property type="match status" value="1"/>
</dbReference>
<keyword evidence="6" id="KW-1185">Reference proteome</keyword>
<feature type="site" description="Lowers pKa of active site Cys" evidence="3">
    <location>
        <position position="285"/>
    </location>
</feature>
<feature type="active site" description="Proton donor/acceptor" evidence="1">
    <location>
        <position position="184"/>
    </location>
</feature>
<feature type="domain" description="GST C-terminal" evidence="4">
    <location>
        <begin position="161"/>
        <end position="295"/>
    </location>
</feature>
<dbReference type="Gene3D" id="3.40.30.10">
    <property type="entry name" value="Glutaredoxin"/>
    <property type="match status" value="1"/>
</dbReference>
<dbReference type="InterPro" id="IPR047047">
    <property type="entry name" value="GST_Omega-like_C"/>
</dbReference>
<dbReference type="PIRSF" id="PIRSF015753">
    <property type="entry name" value="GST"/>
    <property type="match status" value="1"/>
</dbReference>
<dbReference type="SFLD" id="SFLDG01206">
    <property type="entry name" value="Xi.1"/>
    <property type="match status" value="1"/>
</dbReference>
<evidence type="ECO:0000256" key="3">
    <source>
        <dbReference type="PIRSR" id="PIRSR015753-3"/>
    </source>
</evidence>
<comment type="caution">
    <text evidence="5">The sequence shown here is derived from an EMBL/GenBank/DDBJ whole genome shotgun (WGS) entry which is preliminary data.</text>
</comment>
<protein>
    <submittedName>
        <fullName evidence="5">Glutathione S-transferase family protein</fullName>
    </submittedName>
</protein>
<dbReference type="Gene3D" id="1.20.1050.10">
    <property type="match status" value="1"/>
</dbReference>
<dbReference type="InterPro" id="IPR036249">
    <property type="entry name" value="Thioredoxin-like_sf"/>
</dbReference>
<reference evidence="5 6" key="1">
    <citation type="submission" date="2021-06" db="EMBL/GenBank/DDBJ databases">
        <title>Halomicroarcula sp. a new haloarchaeum isolated from saline soil.</title>
        <authorList>
            <person name="Duran-Viseras A."/>
            <person name="Sanchez-Porro C."/>
            <person name="Ventosa A."/>
        </authorList>
    </citation>
    <scope>NUCLEOTIDE SEQUENCE [LARGE SCALE GENOMIC DNA]</scope>
    <source>
        <strain evidence="5 6">F13</strain>
    </source>
</reference>
<dbReference type="EMBL" id="RKLR01000006">
    <property type="protein sequence ID" value="MBX0324364.1"/>
    <property type="molecule type" value="Genomic_DNA"/>
</dbReference>
<dbReference type="Pfam" id="PF13410">
    <property type="entry name" value="GST_C_2"/>
    <property type="match status" value="1"/>
</dbReference>
<dbReference type="InterPro" id="IPR004045">
    <property type="entry name" value="Glutathione_S-Trfase_N"/>
</dbReference>
<evidence type="ECO:0000256" key="2">
    <source>
        <dbReference type="PIRSR" id="PIRSR015753-2"/>
    </source>
</evidence>
<accession>A0AAW4PTB7</accession>
<dbReference type="PANTHER" id="PTHR32419">
    <property type="entry name" value="GLUTATHIONYL-HYDROQUINONE REDUCTASE"/>
    <property type="match status" value="1"/>
</dbReference>
<dbReference type="InterPro" id="IPR016639">
    <property type="entry name" value="GST_Omega/GSH"/>
</dbReference>
<feature type="active site" description="Nucleophile" evidence="1">
    <location>
        <position position="52"/>
    </location>
</feature>
<feature type="site" description="Lowers pKa of active site Cys" evidence="3">
    <location>
        <position position="242"/>
    </location>
</feature>
<dbReference type="GO" id="GO:0005737">
    <property type="term" value="C:cytoplasm"/>
    <property type="evidence" value="ECO:0007669"/>
    <property type="project" value="TreeGrafter"/>
</dbReference>
<name>A0AAW4PTB7_9EURY</name>
<evidence type="ECO:0000313" key="6">
    <source>
        <dbReference type="Proteomes" id="UP001430377"/>
    </source>
</evidence>
<gene>
    <name evidence="5" type="ORF">EGH21_15140</name>
</gene>
<dbReference type="Proteomes" id="UP001430377">
    <property type="component" value="Unassembled WGS sequence"/>
</dbReference>
<dbReference type="PROSITE" id="PS50405">
    <property type="entry name" value="GST_CTER"/>
    <property type="match status" value="1"/>
</dbReference>
<evidence type="ECO:0000313" key="5">
    <source>
        <dbReference type="EMBL" id="MBX0324364.1"/>
    </source>
</evidence>
<sequence>MGKLIEGEWITAPERGHDSQGFDDWIRDPSEHPEAKYVAEPDRYHLYISRACPWAHRAALVRTLKGLDDVISVDIVDPVRRDDGWEFTPSKDGCTPDSVHGFEYLRDVYTSADPAYTGRVTVPVLYDTETETIVNNESADIARMLDQAFGSASSHDIELYPEAKQDQIDSIIGEIHDKINLGVYEAGFAENQVEYERAVDTLFEGLERWDDVLQDQRFLAGDQLTLADIFLFPTLFRFDLVYYTHFKCNVQRLVDFENLWPYARDIYQHPSVQETCVAEHVKDHYYRSHEDINPTGFVPVGPDIDWPAAHDRDRLGGTTHASRSTPDHV</sequence>
<feature type="binding site" evidence="2">
    <location>
        <position position="85"/>
    </location>
    <ligand>
        <name>glutathione</name>
        <dbReference type="ChEBI" id="CHEBI:57925"/>
    </ligand>
</feature>
<dbReference type="AlphaFoldDB" id="A0AAW4PTB7"/>
<dbReference type="PANTHER" id="PTHR32419:SF6">
    <property type="entry name" value="GLUTATHIONE S-TRANSFERASE OMEGA-LIKE 1-RELATED"/>
    <property type="match status" value="1"/>
</dbReference>
<dbReference type="Pfam" id="PF13409">
    <property type="entry name" value="GST_N_2"/>
    <property type="match status" value="1"/>
</dbReference>
<evidence type="ECO:0000259" key="4">
    <source>
        <dbReference type="PROSITE" id="PS50405"/>
    </source>
</evidence>
<dbReference type="SUPFAM" id="SSF47616">
    <property type="entry name" value="GST C-terminal domain-like"/>
    <property type="match status" value="1"/>
</dbReference>
<dbReference type="CDD" id="cd03190">
    <property type="entry name" value="GST_C_Omega_like"/>
    <property type="match status" value="1"/>
</dbReference>
<dbReference type="InterPro" id="IPR010987">
    <property type="entry name" value="Glutathione-S-Trfase_C-like"/>
</dbReference>
<dbReference type="SFLD" id="SFLDG01148">
    <property type="entry name" value="Xi_(cytGST)"/>
    <property type="match status" value="1"/>
</dbReference>
<dbReference type="GO" id="GO:0004364">
    <property type="term" value="F:glutathione transferase activity"/>
    <property type="evidence" value="ECO:0007669"/>
    <property type="project" value="InterPro"/>
</dbReference>
<feature type="binding site" evidence="2">
    <location>
        <begin position="137"/>
        <end position="138"/>
    </location>
    <ligand>
        <name>glutathione</name>
        <dbReference type="ChEBI" id="CHEBI:57925"/>
    </ligand>
</feature>
<proteinExistence type="predicted"/>
<feature type="binding site" evidence="2">
    <location>
        <begin position="119"/>
        <end position="122"/>
    </location>
    <ligand>
        <name>glutathione</name>
        <dbReference type="ChEBI" id="CHEBI:57925"/>
    </ligand>
</feature>
<dbReference type="InterPro" id="IPR036282">
    <property type="entry name" value="Glutathione-S-Trfase_C_sf"/>
</dbReference>
<organism evidence="5 6">
    <name type="scientific">Haloarcula rubra</name>
    <dbReference type="NCBI Taxonomy" id="2487747"/>
    <lineage>
        <taxon>Archaea</taxon>
        <taxon>Methanobacteriati</taxon>
        <taxon>Methanobacteriota</taxon>
        <taxon>Stenosarchaea group</taxon>
        <taxon>Halobacteria</taxon>
        <taxon>Halobacteriales</taxon>
        <taxon>Haloarculaceae</taxon>
        <taxon>Haloarcula</taxon>
    </lineage>
</organism>
<evidence type="ECO:0000256" key="1">
    <source>
        <dbReference type="PIRSR" id="PIRSR015753-1"/>
    </source>
</evidence>
<dbReference type="SUPFAM" id="SSF52833">
    <property type="entry name" value="Thioredoxin-like"/>
    <property type="match status" value="1"/>
</dbReference>